<dbReference type="AlphaFoldDB" id="L7C9Q8"/>
<accession>L7C9Q8</accession>
<comment type="caution">
    <text evidence="1">The sequence shown here is derived from an EMBL/GenBank/DDBJ whole genome shotgun (WGS) entry which is preliminary data.</text>
</comment>
<dbReference type="EMBL" id="AMWG01000152">
    <property type="protein sequence ID" value="ELP30535.1"/>
    <property type="molecule type" value="Genomic_DNA"/>
</dbReference>
<name>L7C9Q8_RHOBT</name>
<proteinExistence type="predicted"/>
<gene>
    <name evidence="1" type="ORF">RBSWK_05487</name>
</gene>
<protein>
    <submittedName>
        <fullName evidence="1">Uncharacterized protein</fullName>
    </submittedName>
</protein>
<evidence type="ECO:0000313" key="1">
    <source>
        <dbReference type="EMBL" id="ELP30535.1"/>
    </source>
</evidence>
<evidence type="ECO:0000313" key="2">
    <source>
        <dbReference type="Proteomes" id="UP000010959"/>
    </source>
</evidence>
<dbReference type="Proteomes" id="UP000010959">
    <property type="component" value="Unassembled WGS sequence"/>
</dbReference>
<sequence length="44" mass="4924">MDRHRAVDSIWAVRRVLLGVLGRLVCKGRSDKLIGFLNSFSPPS</sequence>
<reference evidence="1 2" key="1">
    <citation type="journal article" date="2013" name="Mar. Genomics">
        <title>Expression of sulfatases in Rhodopirellula baltica and the diversity of sulfatases in the genus Rhodopirellula.</title>
        <authorList>
            <person name="Wegner C.E."/>
            <person name="Richter-Heitmann T."/>
            <person name="Klindworth A."/>
            <person name="Klockow C."/>
            <person name="Richter M."/>
            <person name="Achstetter T."/>
            <person name="Glockner F.O."/>
            <person name="Harder J."/>
        </authorList>
    </citation>
    <scope>NUCLEOTIDE SEQUENCE [LARGE SCALE GENOMIC DNA]</scope>
    <source>
        <strain evidence="1 2">SWK14</strain>
    </source>
</reference>
<dbReference type="PATRIC" id="fig|993516.3.peg.5867"/>
<organism evidence="1 2">
    <name type="scientific">Rhodopirellula baltica SWK14</name>
    <dbReference type="NCBI Taxonomy" id="993516"/>
    <lineage>
        <taxon>Bacteria</taxon>
        <taxon>Pseudomonadati</taxon>
        <taxon>Planctomycetota</taxon>
        <taxon>Planctomycetia</taxon>
        <taxon>Pirellulales</taxon>
        <taxon>Pirellulaceae</taxon>
        <taxon>Rhodopirellula</taxon>
    </lineage>
</organism>